<evidence type="ECO:0000313" key="2">
    <source>
        <dbReference type="Proteomes" id="UP000007819"/>
    </source>
</evidence>
<accession>A0A8R1WC42</accession>
<sequence length="105" mass="12483">MDVCNAEYFTRNEHGFIFEMSKEVVLPNLYWKSEHLNTQNATCFYQQDTNDVFWLSRIAEKTEIVFKLRKKMAEMKRNCQLRLVLKPLGISNIVSGKKKGRKRCF</sequence>
<dbReference type="RefSeq" id="XP_003247534.1">
    <property type="nucleotide sequence ID" value="XM_003247486.3"/>
</dbReference>
<dbReference type="EnsemblMetazoa" id="XM_003247486.3">
    <property type="protein sequence ID" value="XP_003247534.1"/>
    <property type="gene ID" value="LOC100574684"/>
</dbReference>
<reference evidence="2" key="1">
    <citation type="submission" date="2010-06" db="EMBL/GenBank/DDBJ databases">
        <authorList>
            <person name="Jiang H."/>
            <person name="Abraham K."/>
            <person name="Ali S."/>
            <person name="Alsbrooks S.L."/>
            <person name="Anim B.N."/>
            <person name="Anosike U.S."/>
            <person name="Attaway T."/>
            <person name="Bandaranaike D.P."/>
            <person name="Battles P.K."/>
            <person name="Bell S.N."/>
            <person name="Bell A.V."/>
            <person name="Beltran B."/>
            <person name="Bickham C."/>
            <person name="Bustamante Y."/>
            <person name="Caleb T."/>
            <person name="Canada A."/>
            <person name="Cardenas V."/>
            <person name="Carter K."/>
            <person name="Chacko J."/>
            <person name="Chandrabose M.N."/>
            <person name="Chavez D."/>
            <person name="Chavez A."/>
            <person name="Chen L."/>
            <person name="Chu H.-S."/>
            <person name="Claassen K.J."/>
            <person name="Cockrell R."/>
            <person name="Collins M."/>
            <person name="Cooper J.A."/>
            <person name="Cree A."/>
            <person name="Curry S.M."/>
            <person name="Da Y."/>
            <person name="Dao M.D."/>
            <person name="Das B."/>
            <person name="Davila M.-L."/>
            <person name="Davy-Carroll L."/>
            <person name="Denson S."/>
            <person name="Dinh H."/>
            <person name="Ebong V.E."/>
            <person name="Edwards J.R."/>
            <person name="Egan A."/>
            <person name="El-Daye J."/>
            <person name="Escobedo L."/>
            <person name="Fernandez S."/>
            <person name="Fernando P.R."/>
            <person name="Flagg N."/>
            <person name="Forbes L.D."/>
            <person name="Fowler R.G."/>
            <person name="Fu Q."/>
            <person name="Gabisi R.A."/>
            <person name="Ganer J."/>
            <person name="Garbino Pronczuk A."/>
            <person name="Garcia R.M."/>
            <person name="Garner T."/>
            <person name="Garrett T.E."/>
            <person name="Gonzalez D.A."/>
            <person name="Hamid H."/>
            <person name="Hawkins E.S."/>
            <person name="Hirani K."/>
            <person name="Hogues M.E."/>
            <person name="Hollins B."/>
            <person name="Hsiao C.-H."/>
            <person name="Jabil R."/>
            <person name="James M.L."/>
            <person name="Jhangiani S.N."/>
            <person name="Johnson B."/>
            <person name="Johnson Q."/>
            <person name="Joshi V."/>
            <person name="Kalu J.B."/>
            <person name="Kam C."/>
            <person name="Kashfia A."/>
            <person name="Keebler J."/>
            <person name="Kisamo H."/>
            <person name="Kovar C.L."/>
            <person name="Lago L.A."/>
            <person name="Lai C.-Y."/>
            <person name="Laidlaw J."/>
            <person name="Lara F."/>
            <person name="Le T.-K."/>
            <person name="Lee S.L."/>
            <person name="Legall F.H."/>
            <person name="Lemon S.J."/>
            <person name="Lewis L.R."/>
            <person name="Li B."/>
            <person name="Liu Y."/>
            <person name="Liu Y.-S."/>
            <person name="Lopez J."/>
            <person name="Lozado R.J."/>
            <person name="Lu J."/>
            <person name="Madu R.C."/>
            <person name="Maheshwari M."/>
            <person name="Maheshwari R."/>
            <person name="Malloy K."/>
            <person name="Martinez E."/>
            <person name="Mathew T."/>
            <person name="Mercado I.C."/>
            <person name="Mercado C."/>
            <person name="Meyer B."/>
            <person name="Montgomery K."/>
            <person name="Morgan M.B."/>
            <person name="Munidasa M."/>
            <person name="Nazareth L.V."/>
            <person name="Nelson J."/>
            <person name="Ng B.M."/>
            <person name="Nguyen N.B."/>
            <person name="Nguyen P.Q."/>
            <person name="Nguyen T."/>
            <person name="Obregon M."/>
            <person name="Okwuonu G.O."/>
            <person name="Onwere C.G."/>
            <person name="Orozco G."/>
            <person name="Parra A."/>
            <person name="Patel S."/>
            <person name="Patil S."/>
            <person name="Perez A."/>
            <person name="Perez Y."/>
            <person name="Pham C."/>
            <person name="Primus E.L."/>
            <person name="Pu L.-L."/>
            <person name="Puazo M."/>
            <person name="Qin X."/>
            <person name="Quiroz J.B."/>
            <person name="Reese J."/>
            <person name="Richards S."/>
            <person name="Rives C.M."/>
            <person name="Robberts R."/>
            <person name="Ruiz S.J."/>
            <person name="Ruiz M.J."/>
            <person name="Santibanez J."/>
            <person name="Schneider B.W."/>
            <person name="Sisson I."/>
            <person name="Smith M."/>
            <person name="Sodergren E."/>
            <person name="Song X.-Z."/>
            <person name="Song B.B."/>
            <person name="Summersgill H."/>
            <person name="Thelus R."/>
            <person name="Thornton R.D."/>
            <person name="Trejos Z.Y."/>
            <person name="Usmani K."/>
            <person name="Vattathil S."/>
            <person name="Villasana D."/>
            <person name="Walker D.L."/>
            <person name="Wang S."/>
            <person name="Wang K."/>
            <person name="White C.S."/>
            <person name="Williams A.C."/>
            <person name="Williamson J."/>
            <person name="Wilson K."/>
            <person name="Woghiren I.O."/>
            <person name="Woodworth J.R."/>
            <person name="Worley K.C."/>
            <person name="Wright R.A."/>
            <person name="Wu W."/>
            <person name="Young L."/>
            <person name="Zhang L."/>
            <person name="Zhang J."/>
            <person name="Zhu Y."/>
            <person name="Muzny D.M."/>
            <person name="Weinstock G."/>
            <person name="Gibbs R.A."/>
        </authorList>
    </citation>
    <scope>NUCLEOTIDE SEQUENCE [LARGE SCALE GENOMIC DNA]</scope>
    <source>
        <strain evidence="2">LSR1</strain>
    </source>
</reference>
<proteinExistence type="predicted"/>
<keyword evidence="2" id="KW-1185">Reference proteome</keyword>
<protein>
    <submittedName>
        <fullName evidence="1">Uncharacterized protein</fullName>
    </submittedName>
</protein>
<dbReference type="Proteomes" id="UP000007819">
    <property type="component" value="Chromosome X"/>
</dbReference>
<organism evidence="1 2">
    <name type="scientific">Acyrthosiphon pisum</name>
    <name type="common">Pea aphid</name>
    <dbReference type="NCBI Taxonomy" id="7029"/>
    <lineage>
        <taxon>Eukaryota</taxon>
        <taxon>Metazoa</taxon>
        <taxon>Ecdysozoa</taxon>
        <taxon>Arthropoda</taxon>
        <taxon>Hexapoda</taxon>
        <taxon>Insecta</taxon>
        <taxon>Pterygota</taxon>
        <taxon>Neoptera</taxon>
        <taxon>Paraneoptera</taxon>
        <taxon>Hemiptera</taxon>
        <taxon>Sternorrhyncha</taxon>
        <taxon>Aphidomorpha</taxon>
        <taxon>Aphidoidea</taxon>
        <taxon>Aphididae</taxon>
        <taxon>Macrosiphini</taxon>
        <taxon>Acyrthosiphon</taxon>
    </lineage>
</organism>
<dbReference type="AlphaFoldDB" id="A0A8R1WC42"/>
<dbReference type="KEGG" id="api:100574684"/>
<dbReference type="GeneID" id="100574684"/>
<evidence type="ECO:0000313" key="1">
    <source>
        <dbReference type="EnsemblMetazoa" id="XP_003247534.1"/>
    </source>
</evidence>
<dbReference type="OrthoDB" id="6627757at2759"/>
<name>A0A8R1WC42_ACYPI</name>
<reference evidence="1" key="2">
    <citation type="submission" date="2022-06" db="UniProtKB">
        <authorList>
            <consortium name="EnsemblMetazoa"/>
        </authorList>
    </citation>
    <scope>IDENTIFICATION</scope>
</reference>